<dbReference type="Proteomes" id="UP001059893">
    <property type="component" value="Unassembled WGS sequence"/>
</dbReference>
<protein>
    <submittedName>
        <fullName evidence="1">Uncharacterized protein</fullName>
    </submittedName>
</protein>
<comment type="caution">
    <text evidence="1">The sequence shown here is derived from an EMBL/GenBank/DDBJ whole genome shotgun (WGS) entry which is preliminary data.</text>
</comment>
<gene>
    <name evidence="1" type="ORF">MCOR33_011568</name>
</gene>
<proteinExistence type="predicted"/>
<accession>A0ABQ8N2A3</accession>
<name>A0ABQ8N2A3_PYRGI</name>
<dbReference type="EMBL" id="JABSND010000538">
    <property type="protein sequence ID" value="KAI6290037.1"/>
    <property type="molecule type" value="Genomic_DNA"/>
</dbReference>
<reference evidence="1" key="1">
    <citation type="submission" date="2021-01" db="EMBL/GenBank/DDBJ databases">
        <title>Deciphering the adaptive evolutionary patterns associated with biogeogrpahic diversity in the finger millet blast pathogen Magnaporthe oryzae in Eastern Africa.</title>
        <authorList>
            <person name="Onyema G."/>
            <person name="Shittu T.A."/>
            <person name="Dodsworth S."/>
            <person name="Devilliers S."/>
            <person name="Muthumeenakshi S."/>
            <person name="Sreenivasaprasad S."/>
        </authorList>
    </citation>
    <scope>NUCLEOTIDE SEQUENCE</scope>
    <source>
        <strain evidence="1">D15/s37</strain>
    </source>
</reference>
<evidence type="ECO:0000313" key="1">
    <source>
        <dbReference type="EMBL" id="KAI6290037.1"/>
    </source>
</evidence>
<evidence type="ECO:0000313" key="2">
    <source>
        <dbReference type="Proteomes" id="UP001059893"/>
    </source>
</evidence>
<keyword evidence="2" id="KW-1185">Reference proteome</keyword>
<organism evidence="1 2">
    <name type="scientific">Pyricularia grisea</name>
    <name type="common">Crabgrass-specific blast fungus</name>
    <name type="synonym">Magnaporthe grisea</name>
    <dbReference type="NCBI Taxonomy" id="148305"/>
    <lineage>
        <taxon>Eukaryota</taxon>
        <taxon>Fungi</taxon>
        <taxon>Dikarya</taxon>
        <taxon>Ascomycota</taxon>
        <taxon>Pezizomycotina</taxon>
        <taxon>Sordariomycetes</taxon>
        <taxon>Sordariomycetidae</taxon>
        <taxon>Magnaporthales</taxon>
        <taxon>Pyriculariaceae</taxon>
        <taxon>Pyricularia</taxon>
    </lineage>
</organism>
<sequence>MGTPDEFETGMELIRPVETLQGKSRTWVINVFFQVTTKLNAYSTRRDQGIDRDYTDLSFLIQTYTDQIRSFQGYLNLEHCDLFIQDAILEESQQMSEWYALVLKDSQVEGEDGALAAV</sequence>